<organism evidence="2 3">
    <name type="scientific">Chrysochromulina tobinii</name>
    <dbReference type="NCBI Taxonomy" id="1460289"/>
    <lineage>
        <taxon>Eukaryota</taxon>
        <taxon>Haptista</taxon>
        <taxon>Haptophyta</taxon>
        <taxon>Prymnesiophyceae</taxon>
        <taxon>Prymnesiales</taxon>
        <taxon>Chrysochromulinaceae</taxon>
        <taxon>Chrysochromulina</taxon>
    </lineage>
</organism>
<keyword evidence="1" id="KW-0175">Coiled coil</keyword>
<evidence type="ECO:0000313" key="3">
    <source>
        <dbReference type="Proteomes" id="UP000037460"/>
    </source>
</evidence>
<accession>A0A0M0JVB5</accession>
<dbReference type="AlphaFoldDB" id="A0A0M0JVB5"/>
<name>A0A0M0JVB5_9EUKA</name>
<feature type="coiled-coil region" evidence="1">
    <location>
        <begin position="28"/>
        <end position="59"/>
    </location>
</feature>
<dbReference type="Proteomes" id="UP000037460">
    <property type="component" value="Unassembled WGS sequence"/>
</dbReference>
<dbReference type="EMBL" id="JWZX01002190">
    <property type="protein sequence ID" value="KOO30626.1"/>
    <property type="molecule type" value="Genomic_DNA"/>
</dbReference>
<proteinExistence type="predicted"/>
<keyword evidence="3" id="KW-1185">Reference proteome</keyword>
<gene>
    <name evidence="2" type="ORF">Ctob_014087</name>
</gene>
<feature type="non-terminal residue" evidence="2">
    <location>
        <position position="114"/>
    </location>
</feature>
<sequence length="114" mass="12537">MLKYLARTSSESEINSVLQVNARCEGTLAERRQRIGKLRNEQEQMQAQLQDRVQQLASSLQMDANAKAAERARAAEAARRSKKMAQQAARMMGAVATHRESAQAAALSVLAPLD</sequence>
<evidence type="ECO:0000313" key="2">
    <source>
        <dbReference type="EMBL" id="KOO30626.1"/>
    </source>
</evidence>
<comment type="caution">
    <text evidence="2">The sequence shown here is derived from an EMBL/GenBank/DDBJ whole genome shotgun (WGS) entry which is preliminary data.</text>
</comment>
<protein>
    <submittedName>
        <fullName evidence="2">Uncharacterized protein</fullName>
    </submittedName>
</protein>
<reference evidence="3" key="1">
    <citation type="journal article" date="2015" name="PLoS Genet.">
        <title>Genome Sequence and Transcriptome Analyses of Chrysochromulina tobin: Metabolic Tools for Enhanced Algal Fitness in the Prominent Order Prymnesiales (Haptophyceae).</title>
        <authorList>
            <person name="Hovde B.T."/>
            <person name="Deodato C.R."/>
            <person name="Hunsperger H.M."/>
            <person name="Ryken S.A."/>
            <person name="Yost W."/>
            <person name="Jha R.K."/>
            <person name="Patterson J."/>
            <person name="Monnat R.J. Jr."/>
            <person name="Barlow S.B."/>
            <person name="Starkenburg S.R."/>
            <person name="Cattolico R.A."/>
        </authorList>
    </citation>
    <scope>NUCLEOTIDE SEQUENCE</scope>
    <source>
        <strain evidence="3">CCMP291</strain>
    </source>
</reference>
<evidence type="ECO:0000256" key="1">
    <source>
        <dbReference type="SAM" id="Coils"/>
    </source>
</evidence>